<gene>
    <name evidence="2" type="ORF">I6G56_09795</name>
</gene>
<organism evidence="2 3">
    <name type="scientific">Burkholderia humptydooensis</name>
    <dbReference type="NCBI Taxonomy" id="430531"/>
    <lineage>
        <taxon>Bacteria</taxon>
        <taxon>Pseudomonadati</taxon>
        <taxon>Pseudomonadota</taxon>
        <taxon>Betaproteobacteria</taxon>
        <taxon>Burkholderiales</taxon>
        <taxon>Burkholderiaceae</taxon>
        <taxon>Burkholderia</taxon>
        <taxon>pseudomallei group</taxon>
    </lineage>
</organism>
<evidence type="ECO:0000256" key="1">
    <source>
        <dbReference type="SAM" id="MobiDB-lite"/>
    </source>
</evidence>
<evidence type="ECO:0000313" key="2">
    <source>
        <dbReference type="EMBL" id="QPS45320.1"/>
    </source>
</evidence>
<feature type="region of interest" description="Disordered" evidence="1">
    <location>
        <begin position="85"/>
        <end position="138"/>
    </location>
</feature>
<dbReference type="RefSeq" id="WP_162486739.1">
    <property type="nucleotide sequence ID" value="NZ_CP013380.1"/>
</dbReference>
<proteinExistence type="predicted"/>
<evidence type="ECO:0000313" key="3">
    <source>
        <dbReference type="Proteomes" id="UP000594943"/>
    </source>
</evidence>
<sequence>MGSRMSCIAAASDGDGRRLRHGQSEQPVDHVLAAMALSTTLFEAAYRSHAATALRPAAREWSARARSPFLRIAFDLLHRHSYNDHMPGVFSAHESEARRKPGSPPPPVMRNRPNARRRPPNGVHSWRIHSPGSNMSSI</sequence>
<accession>A0A7T2X0W1</accession>
<protein>
    <submittedName>
        <fullName evidence="2">Uncharacterized protein</fullName>
    </submittedName>
</protein>
<dbReference type="EMBL" id="CP065686">
    <property type="protein sequence ID" value="QPS45320.1"/>
    <property type="molecule type" value="Genomic_DNA"/>
</dbReference>
<dbReference type="AlphaFoldDB" id="A0A7T2X0W1"/>
<dbReference type="Proteomes" id="UP000594943">
    <property type="component" value="Chromosome 1"/>
</dbReference>
<reference evidence="2 3" key="1">
    <citation type="submission" date="2020-12" db="EMBL/GenBank/DDBJ databases">
        <title>FDA dAtabase for Regulatory Grade micrObial Sequences (FDA-ARGOS): Supporting development and validation of Infectious Disease Dx tests.</title>
        <authorList>
            <person name="Nelson B."/>
            <person name="Plummer A."/>
            <person name="Tallon L."/>
            <person name="Sadzewicz L."/>
            <person name="Zhao X."/>
            <person name="Boylan J."/>
            <person name="Ott S."/>
            <person name="Bowen H."/>
            <person name="Vavikolanu K."/>
            <person name="Mehta A."/>
            <person name="Aluvathingal J."/>
            <person name="Nadendla S."/>
            <person name="Myers T."/>
            <person name="Yan Y."/>
            <person name="Sichtig H."/>
        </authorList>
    </citation>
    <scope>NUCLEOTIDE SEQUENCE [LARGE SCALE GENOMIC DNA]</scope>
    <source>
        <strain evidence="2 3">FDAARGOS_899</strain>
    </source>
</reference>
<name>A0A7T2X0W1_9BURK</name>
<dbReference type="KEGG" id="bhg:I6G56_09795"/>